<accession>A0A9P0Z5X9</accession>
<dbReference type="EMBL" id="CAMAPE010000019">
    <property type="protein sequence ID" value="CAH9087672.1"/>
    <property type="molecule type" value="Genomic_DNA"/>
</dbReference>
<name>A0A9P0Z5X9_CUSEU</name>
<sequence>MGLKGKLIAAIEFKAGGDLFHELFRYKPHDVSTASPDKVQGCDLVEGHEFGHVGTIICWKYTHEGKEKKAKQLIQKIDEEKKLVEYQMLEGDLMEQYKAFLITIHIETKDGIDLVTWTLDYEMPNEDVEHPISMLSYFINLTKDIETHHTPKPTSI</sequence>
<protein>
    <recommendedName>
        <fullName evidence="1">Bet v I/Major latex protein domain-containing protein</fullName>
    </recommendedName>
</protein>
<evidence type="ECO:0000313" key="2">
    <source>
        <dbReference type="EMBL" id="CAH9087672.1"/>
    </source>
</evidence>
<proteinExistence type="predicted"/>
<feature type="domain" description="Bet v I/Major latex protein" evidence="1">
    <location>
        <begin position="2"/>
        <end position="152"/>
    </location>
</feature>
<dbReference type="InterPro" id="IPR051761">
    <property type="entry name" value="MLP-like_ligand-binding"/>
</dbReference>
<dbReference type="InterPro" id="IPR023393">
    <property type="entry name" value="START-like_dom_sf"/>
</dbReference>
<dbReference type="GO" id="GO:0006952">
    <property type="term" value="P:defense response"/>
    <property type="evidence" value="ECO:0007669"/>
    <property type="project" value="InterPro"/>
</dbReference>
<dbReference type="Gene3D" id="3.30.530.20">
    <property type="match status" value="1"/>
</dbReference>
<keyword evidence="3" id="KW-1185">Reference proteome</keyword>
<gene>
    <name evidence="2" type="ORF">CEURO_LOCUS10181</name>
</gene>
<dbReference type="AlphaFoldDB" id="A0A9P0Z5X9"/>
<dbReference type="Pfam" id="PF00407">
    <property type="entry name" value="Bet_v_1"/>
    <property type="match status" value="1"/>
</dbReference>
<dbReference type="InterPro" id="IPR000916">
    <property type="entry name" value="Bet_v_I/MLP"/>
</dbReference>
<dbReference type="OrthoDB" id="1847301at2759"/>
<dbReference type="PANTHER" id="PTHR31907">
    <property type="entry name" value="MLP-LIKE PROTEIN 423"/>
    <property type="match status" value="1"/>
</dbReference>
<comment type="caution">
    <text evidence="2">The sequence shown here is derived from an EMBL/GenBank/DDBJ whole genome shotgun (WGS) entry which is preliminary data.</text>
</comment>
<organism evidence="2 3">
    <name type="scientific">Cuscuta europaea</name>
    <name type="common">European dodder</name>
    <dbReference type="NCBI Taxonomy" id="41803"/>
    <lineage>
        <taxon>Eukaryota</taxon>
        <taxon>Viridiplantae</taxon>
        <taxon>Streptophyta</taxon>
        <taxon>Embryophyta</taxon>
        <taxon>Tracheophyta</taxon>
        <taxon>Spermatophyta</taxon>
        <taxon>Magnoliopsida</taxon>
        <taxon>eudicotyledons</taxon>
        <taxon>Gunneridae</taxon>
        <taxon>Pentapetalae</taxon>
        <taxon>asterids</taxon>
        <taxon>lamiids</taxon>
        <taxon>Solanales</taxon>
        <taxon>Convolvulaceae</taxon>
        <taxon>Cuscuteae</taxon>
        <taxon>Cuscuta</taxon>
        <taxon>Cuscuta subgen. Cuscuta</taxon>
    </lineage>
</organism>
<dbReference type="SUPFAM" id="SSF55961">
    <property type="entry name" value="Bet v1-like"/>
    <property type="match status" value="1"/>
</dbReference>
<dbReference type="Proteomes" id="UP001152484">
    <property type="component" value="Unassembled WGS sequence"/>
</dbReference>
<evidence type="ECO:0000313" key="3">
    <source>
        <dbReference type="Proteomes" id="UP001152484"/>
    </source>
</evidence>
<dbReference type="SMART" id="SM01037">
    <property type="entry name" value="Bet_v_1"/>
    <property type="match status" value="1"/>
</dbReference>
<evidence type="ECO:0000259" key="1">
    <source>
        <dbReference type="SMART" id="SM01037"/>
    </source>
</evidence>
<reference evidence="2" key="1">
    <citation type="submission" date="2022-07" db="EMBL/GenBank/DDBJ databases">
        <authorList>
            <person name="Macas J."/>
            <person name="Novak P."/>
            <person name="Neumann P."/>
        </authorList>
    </citation>
    <scope>NUCLEOTIDE SEQUENCE</scope>
</reference>